<dbReference type="Gene3D" id="3.30.2130.10">
    <property type="entry name" value="VC0802-like"/>
    <property type="match status" value="1"/>
</dbReference>
<dbReference type="InterPro" id="IPR027795">
    <property type="entry name" value="CASTOR_ACT_dom"/>
</dbReference>
<dbReference type="PANTHER" id="PTHR31131">
    <property type="entry name" value="CHROMOSOME 1, WHOLE GENOME SHOTGUN SEQUENCE"/>
    <property type="match status" value="1"/>
</dbReference>
<dbReference type="PANTHER" id="PTHR31131:SF6">
    <property type="entry name" value="CASTOR ACT DOMAIN-CONTAINING PROTEIN"/>
    <property type="match status" value="1"/>
</dbReference>
<reference evidence="2" key="1">
    <citation type="submission" date="2023-03" db="EMBL/GenBank/DDBJ databases">
        <title>Massive genome expansion in bonnet fungi (Mycena s.s.) driven by repeated elements and novel gene families across ecological guilds.</title>
        <authorList>
            <consortium name="Lawrence Berkeley National Laboratory"/>
            <person name="Harder C.B."/>
            <person name="Miyauchi S."/>
            <person name="Viragh M."/>
            <person name="Kuo A."/>
            <person name="Thoen E."/>
            <person name="Andreopoulos B."/>
            <person name="Lu D."/>
            <person name="Skrede I."/>
            <person name="Drula E."/>
            <person name="Henrissat B."/>
            <person name="Morin E."/>
            <person name="Kohler A."/>
            <person name="Barry K."/>
            <person name="LaButti K."/>
            <person name="Morin E."/>
            <person name="Salamov A."/>
            <person name="Lipzen A."/>
            <person name="Mereny Z."/>
            <person name="Hegedus B."/>
            <person name="Baldrian P."/>
            <person name="Stursova M."/>
            <person name="Weitz H."/>
            <person name="Taylor A."/>
            <person name="Grigoriev I.V."/>
            <person name="Nagy L.G."/>
            <person name="Martin F."/>
            <person name="Kauserud H."/>
        </authorList>
    </citation>
    <scope>NUCLEOTIDE SEQUENCE</scope>
    <source>
        <strain evidence="2">CBHHK200</strain>
    </source>
</reference>
<evidence type="ECO:0000313" key="2">
    <source>
        <dbReference type="EMBL" id="KAJ7040297.1"/>
    </source>
</evidence>
<dbReference type="AlphaFoldDB" id="A0AAD6X896"/>
<keyword evidence="3" id="KW-1185">Reference proteome</keyword>
<dbReference type="Pfam" id="PF13840">
    <property type="entry name" value="ACT_7"/>
    <property type="match status" value="1"/>
</dbReference>
<dbReference type="GO" id="GO:0046394">
    <property type="term" value="P:carboxylic acid biosynthetic process"/>
    <property type="evidence" value="ECO:0007669"/>
    <property type="project" value="UniProtKB-ARBA"/>
</dbReference>
<dbReference type="GO" id="GO:0006520">
    <property type="term" value="P:amino acid metabolic process"/>
    <property type="evidence" value="ECO:0007669"/>
    <property type="project" value="UniProtKB-ARBA"/>
</dbReference>
<evidence type="ECO:0000259" key="1">
    <source>
        <dbReference type="Pfam" id="PF13840"/>
    </source>
</evidence>
<gene>
    <name evidence="2" type="ORF">C8F04DRAFT_1391784</name>
</gene>
<dbReference type="PIRSF" id="PIRSF008459">
    <property type="entry name" value="UCP008459"/>
    <property type="match status" value="1"/>
</dbReference>
<dbReference type="InterPro" id="IPR051719">
    <property type="entry name" value="CASTOR_mTORC1"/>
</dbReference>
<dbReference type="SUPFAM" id="SSF55021">
    <property type="entry name" value="ACT-like"/>
    <property type="match status" value="1"/>
</dbReference>
<evidence type="ECO:0000313" key="3">
    <source>
        <dbReference type="Proteomes" id="UP001218188"/>
    </source>
</evidence>
<proteinExistence type="predicted"/>
<sequence>MSPPSDHPCLHLHVLPGAFFVRKLEPSSLIETFKSLLEADDSQSFLSITRTPEELSITGEYRDGMPEGYKEVAGWRAFKIAGPMEFNLTGVLAGFVEPLKRAEVPIFAVSTWNTDYILVPKEKLEIGIDALKRDGWTFAVE</sequence>
<dbReference type="EMBL" id="JARJCM010000022">
    <property type="protein sequence ID" value="KAJ7040297.1"/>
    <property type="molecule type" value="Genomic_DNA"/>
</dbReference>
<name>A0AAD6X896_9AGAR</name>
<feature type="domain" description="CASTOR ACT" evidence="1">
    <location>
        <begin position="74"/>
        <end position="132"/>
    </location>
</feature>
<comment type="caution">
    <text evidence="2">The sequence shown here is derived from an EMBL/GenBank/DDBJ whole genome shotgun (WGS) entry which is preliminary data.</text>
</comment>
<dbReference type="InterPro" id="IPR045865">
    <property type="entry name" value="ACT-like_dom_sf"/>
</dbReference>
<protein>
    <submittedName>
        <fullName evidence="2">ACT domain-containing protein</fullName>
    </submittedName>
</protein>
<dbReference type="InterPro" id="IPR016540">
    <property type="entry name" value="UCP008459"/>
</dbReference>
<dbReference type="Proteomes" id="UP001218188">
    <property type="component" value="Unassembled WGS sequence"/>
</dbReference>
<organism evidence="2 3">
    <name type="scientific">Mycena alexandri</name>
    <dbReference type="NCBI Taxonomy" id="1745969"/>
    <lineage>
        <taxon>Eukaryota</taxon>
        <taxon>Fungi</taxon>
        <taxon>Dikarya</taxon>
        <taxon>Basidiomycota</taxon>
        <taxon>Agaricomycotina</taxon>
        <taxon>Agaricomycetes</taxon>
        <taxon>Agaricomycetidae</taxon>
        <taxon>Agaricales</taxon>
        <taxon>Marasmiineae</taxon>
        <taxon>Mycenaceae</taxon>
        <taxon>Mycena</taxon>
    </lineage>
</organism>
<accession>A0AAD6X896</accession>